<evidence type="ECO:0000313" key="3">
    <source>
        <dbReference type="Proteomes" id="UP000033411"/>
    </source>
</evidence>
<keyword evidence="3" id="KW-1185">Reference proteome</keyword>
<gene>
    <name evidence="2" type="ORF">WH87_13260</name>
</gene>
<keyword evidence="1" id="KW-0472">Membrane</keyword>
<evidence type="ECO:0000313" key="2">
    <source>
        <dbReference type="EMBL" id="KKC36612.1"/>
    </source>
</evidence>
<dbReference type="PATRIC" id="fig|1293439.3.peg.2384"/>
<reference evidence="2 3" key="1">
    <citation type="submission" date="2015-03" db="EMBL/GenBank/DDBJ databases">
        <authorList>
            <person name="Lepp D."/>
            <person name="Hassan Y.I."/>
            <person name="Li X.-Z."/>
            <person name="Zhou T."/>
        </authorList>
    </citation>
    <scope>NUCLEOTIDE SEQUENCE [LARGE SCALE GENOMIC DNA]</scope>
    <source>
        <strain evidence="2 3">E84</strain>
    </source>
</reference>
<accession>A0A0F5Q6P9</accession>
<proteinExistence type="predicted"/>
<protein>
    <submittedName>
        <fullName evidence="2">Uncharacterized protein</fullName>
    </submittedName>
</protein>
<sequence length="225" mass="24349">MTSQTARKTGSKSHPSIAYNLATIAVIVLLAAVAIAYLVDELGKSSRAPVPAIDDGSPITQTLSGRELTIPTSWFRYGEQIKDGFTNQIDLRVMFKPEGEAAALPVDVTLVPRSRARTSASLLDGVYLHQFSDVTLNGYPGLVGKPMQATNGFGGESVWYDALSPNPFVAKCIDAVSADRSAQCLRTVYLPSGIAAVYAFDATVLQSWRLFDTEMEQWLTKIGAW</sequence>
<name>A0A0F5Q6P9_9HYPH</name>
<evidence type="ECO:0000256" key="1">
    <source>
        <dbReference type="SAM" id="Phobius"/>
    </source>
</evidence>
<comment type="caution">
    <text evidence="2">The sequence shown here is derived from an EMBL/GenBank/DDBJ whole genome shotgun (WGS) entry which is preliminary data.</text>
</comment>
<organism evidence="2 3">
    <name type="scientific">Devosia epidermidihirudinis</name>
    <dbReference type="NCBI Taxonomy" id="1293439"/>
    <lineage>
        <taxon>Bacteria</taxon>
        <taxon>Pseudomonadati</taxon>
        <taxon>Pseudomonadota</taxon>
        <taxon>Alphaproteobacteria</taxon>
        <taxon>Hyphomicrobiales</taxon>
        <taxon>Devosiaceae</taxon>
        <taxon>Devosia</taxon>
    </lineage>
</organism>
<feature type="transmembrane region" description="Helical" evidence="1">
    <location>
        <begin position="17"/>
        <end position="39"/>
    </location>
</feature>
<keyword evidence="1" id="KW-0812">Transmembrane</keyword>
<dbReference type="RefSeq" id="WP_046138791.1">
    <property type="nucleotide sequence ID" value="NZ_LANJ01000020.1"/>
</dbReference>
<keyword evidence="1" id="KW-1133">Transmembrane helix</keyword>
<dbReference type="OrthoDB" id="7959514at2"/>
<dbReference type="AlphaFoldDB" id="A0A0F5Q6P9"/>
<dbReference type="EMBL" id="LANJ01000020">
    <property type="protein sequence ID" value="KKC36612.1"/>
    <property type="molecule type" value="Genomic_DNA"/>
</dbReference>
<dbReference type="Proteomes" id="UP000033411">
    <property type="component" value="Unassembled WGS sequence"/>
</dbReference>